<keyword evidence="3" id="KW-1185">Reference proteome</keyword>
<keyword evidence="1" id="KW-0472">Membrane</keyword>
<sequence length="570" mass="68544">MQENKTLIWILLILILVFIFLFFSIIFIFNYFRNWALKNIEQQIKNLNLFETEAKKINIRFETLADANKDLKEKSNHCSNLYTNFSNKLDSIRRKAGLLKNKTFFCFKQVKTLDKIKRFPELLKIIKELKTSIKRNKKEYKKILCFSNTNLKFSDLLSTRHTELVGVFQSIREKYRTNIEKYNWCQLELKQNIDIYKKINTHFSTGEYLNNIIEASDKIKQLETVLNNILYLIGEATNIYYFVNNKMEHIYKRQSILNNNKDIYENFIKVKNINEMFSEFKQIHKELRYQTNSNNFIENQNLIKDNINILVEKAVLMVHLISTEENKFKMFSNFEKHKNEILSLIKMLNNKFYELNKDYSFYQKNNYLTGIPDQQFKEIKTLMSHDYIKLFENILNDSQMCYTDKDFAVKKLVKRVKLILHKIISLKGEFNPYNDLVDKMNYSEFALYKLLNEIEYWKINTNFIERKHIKELLIFKSTIIHKHESNSYEFNNFKEDVEKFSIIVETLKNSIGLKIEAKKIHEIFLIYMNPFRHNDEKIDHLLKTTQGMIQENKELLAIRLINDFIEKGVN</sequence>
<dbReference type="KEGG" id="mphe:HGG69_02665"/>
<evidence type="ECO:0000313" key="3">
    <source>
        <dbReference type="Proteomes" id="UP000501060"/>
    </source>
</evidence>
<dbReference type="EMBL" id="CP051481">
    <property type="protein sequence ID" value="QJG67192.1"/>
    <property type="molecule type" value="Genomic_DNA"/>
</dbReference>
<dbReference type="Proteomes" id="UP000501060">
    <property type="component" value="Chromosome"/>
</dbReference>
<keyword evidence="1" id="KW-1133">Transmembrane helix</keyword>
<organism evidence="2 3">
    <name type="scientific">Mycoplasma phocoenae</name>
    <dbReference type="NCBI Taxonomy" id="754517"/>
    <lineage>
        <taxon>Bacteria</taxon>
        <taxon>Bacillati</taxon>
        <taxon>Mycoplasmatota</taxon>
        <taxon>Mollicutes</taxon>
        <taxon>Mycoplasmataceae</taxon>
        <taxon>Mycoplasma</taxon>
    </lineage>
</organism>
<name>A0A858U430_9MOLU</name>
<evidence type="ECO:0000256" key="1">
    <source>
        <dbReference type="SAM" id="Phobius"/>
    </source>
</evidence>
<reference evidence="2 3" key="1">
    <citation type="submission" date="2020-04" db="EMBL/GenBank/DDBJ databases">
        <title>Novel Mycoplasma species detected in Phocoena phocoena (harbor porpoise) from the USA.</title>
        <authorList>
            <person name="Volokhov D.V."/>
        </authorList>
    </citation>
    <scope>NUCLEOTIDE SEQUENCE [LARGE SCALE GENOMIC DNA]</scope>
    <source>
        <strain evidence="2 3">Phocoena C-264-GEN</strain>
    </source>
</reference>
<feature type="transmembrane region" description="Helical" evidence="1">
    <location>
        <begin position="7"/>
        <end position="32"/>
    </location>
</feature>
<protein>
    <submittedName>
        <fullName evidence="2">Uncharacterized protein</fullName>
    </submittedName>
</protein>
<evidence type="ECO:0000313" key="2">
    <source>
        <dbReference type="EMBL" id="QJG67192.1"/>
    </source>
</evidence>
<dbReference type="RefSeq" id="WP_169605241.1">
    <property type="nucleotide sequence ID" value="NZ_CP051481.1"/>
</dbReference>
<keyword evidence="1" id="KW-0812">Transmembrane</keyword>
<gene>
    <name evidence="2" type="ORF">HGG69_02665</name>
</gene>
<dbReference type="AlphaFoldDB" id="A0A858U430"/>
<accession>A0A858U430</accession>
<proteinExistence type="predicted"/>